<organism evidence="2">
    <name type="scientific">marine sediment metagenome</name>
    <dbReference type="NCBI Taxonomy" id="412755"/>
    <lineage>
        <taxon>unclassified sequences</taxon>
        <taxon>metagenomes</taxon>
        <taxon>ecological metagenomes</taxon>
    </lineage>
</organism>
<feature type="non-terminal residue" evidence="2">
    <location>
        <position position="259"/>
    </location>
</feature>
<keyword evidence="1" id="KW-0472">Membrane</keyword>
<feature type="non-terminal residue" evidence="2">
    <location>
        <position position="1"/>
    </location>
</feature>
<sequence length="259" mass="28642">GRDTIPVAMQPGLMQKAAEFLRGRHKVVIDGREVVPELARINFLERSLRASRVIEPPRELDVYSAILGVIFVYPTEGLPDNVTMDWDLFNERIRVVPTSAVDQAGPFPVLLEPELPALEWKNFLKNPVLPTLMEIRRPPSLAERLLAASRWLLLPGGIALAVWLMRRNRRGAIGLAASASGAAAAVLVGGVAFWIGGAAGVSDEKAKEVVAGLLHNIYRAFDYRQEERIYDTLDRSVSGDLLERIYLETRKGLELANQG</sequence>
<dbReference type="EMBL" id="BARS01034339">
    <property type="protein sequence ID" value="GAG21113.1"/>
    <property type="molecule type" value="Genomic_DNA"/>
</dbReference>
<gene>
    <name evidence="2" type="ORF">S01H1_53055</name>
</gene>
<evidence type="ECO:0000313" key="2">
    <source>
        <dbReference type="EMBL" id="GAG21113.1"/>
    </source>
</evidence>
<accession>X0W941</accession>
<feature type="transmembrane region" description="Helical" evidence="1">
    <location>
        <begin position="172"/>
        <end position="195"/>
    </location>
</feature>
<proteinExistence type="predicted"/>
<reference evidence="2" key="1">
    <citation type="journal article" date="2014" name="Front. Microbiol.">
        <title>High frequency of phylogenetically diverse reductive dehalogenase-homologous genes in deep subseafloor sedimentary metagenomes.</title>
        <authorList>
            <person name="Kawai M."/>
            <person name="Futagami T."/>
            <person name="Toyoda A."/>
            <person name="Takaki Y."/>
            <person name="Nishi S."/>
            <person name="Hori S."/>
            <person name="Arai W."/>
            <person name="Tsubouchi T."/>
            <person name="Morono Y."/>
            <person name="Uchiyama I."/>
            <person name="Ito T."/>
            <person name="Fujiyama A."/>
            <person name="Inagaki F."/>
            <person name="Takami H."/>
        </authorList>
    </citation>
    <scope>NUCLEOTIDE SEQUENCE</scope>
    <source>
        <strain evidence="2">Expedition CK06-06</strain>
    </source>
</reference>
<keyword evidence="1" id="KW-1133">Transmembrane helix</keyword>
<protein>
    <submittedName>
        <fullName evidence="2">Uncharacterized protein</fullName>
    </submittedName>
</protein>
<name>X0W941_9ZZZZ</name>
<dbReference type="AlphaFoldDB" id="X0W941"/>
<evidence type="ECO:0000256" key="1">
    <source>
        <dbReference type="SAM" id="Phobius"/>
    </source>
</evidence>
<keyword evidence="1" id="KW-0812">Transmembrane</keyword>
<comment type="caution">
    <text evidence="2">The sequence shown here is derived from an EMBL/GenBank/DDBJ whole genome shotgun (WGS) entry which is preliminary data.</text>
</comment>